<feature type="transmembrane region" description="Helical" evidence="1">
    <location>
        <begin position="49"/>
        <end position="68"/>
    </location>
</feature>
<name>A0A7Y9FL03_9SPHN</name>
<reference evidence="2 3" key="1">
    <citation type="submission" date="2020-08" db="EMBL/GenBank/DDBJ databases">
        <title>The Agave Microbiome: Exploring the role of microbial communities in plant adaptations to desert environments.</title>
        <authorList>
            <person name="Partida-Martinez L.P."/>
        </authorList>
    </citation>
    <scope>NUCLEOTIDE SEQUENCE [LARGE SCALE GENOMIC DNA]</scope>
    <source>
        <strain evidence="2 3">AS2.3</strain>
    </source>
</reference>
<keyword evidence="3" id="KW-1185">Reference proteome</keyword>
<evidence type="ECO:0000313" key="2">
    <source>
        <dbReference type="EMBL" id="NYD89260.1"/>
    </source>
</evidence>
<feature type="transmembrane region" description="Helical" evidence="1">
    <location>
        <begin position="80"/>
        <end position="101"/>
    </location>
</feature>
<evidence type="ECO:0008006" key="4">
    <source>
        <dbReference type="Google" id="ProtNLM"/>
    </source>
</evidence>
<evidence type="ECO:0000256" key="1">
    <source>
        <dbReference type="SAM" id="Phobius"/>
    </source>
</evidence>
<keyword evidence="1" id="KW-0472">Membrane</keyword>
<keyword evidence="1" id="KW-0812">Transmembrane</keyword>
<comment type="caution">
    <text evidence="2">The sequence shown here is derived from an EMBL/GenBank/DDBJ whole genome shotgun (WGS) entry which is preliminary data.</text>
</comment>
<dbReference type="EMBL" id="JACCBY010000001">
    <property type="protein sequence ID" value="NYD89260.1"/>
    <property type="molecule type" value="Genomic_DNA"/>
</dbReference>
<gene>
    <name evidence="2" type="ORF">HD841_001029</name>
</gene>
<keyword evidence="1" id="KW-1133">Transmembrane helix</keyword>
<dbReference type="Pfam" id="PF14248">
    <property type="entry name" value="DUF4345"/>
    <property type="match status" value="1"/>
</dbReference>
<feature type="transmembrane region" description="Helical" evidence="1">
    <location>
        <begin position="107"/>
        <end position="127"/>
    </location>
</feature>
<organism evidence="2 3">
    <name type="scientific">Sphingomonas melonis</name>
    <dbReference type="NCBI Taxonomy" id="152682"/>
    <lineage>
        <taxon>Bacteria</taxon>
        <taxon>Pseudomonadati</taxon>
        <taxon>Pseudomonadota</taxon>
        <taxon>Alphaproteobacteria</taxon>
        <taxon>Sphingomonadales</taxon>
        <taxon>Sphingomonadaceae</taxon>
        <taxon>Sphingomonas</taxon>
    </lineage>
</organism>
<dbReference type="AlphaFoldDB" id="A0A7Y9FL03"/>
<dbReference type="Proteomes" id="UP000517753">
    <property type="component" value="Unassembled WGS sequence"/>
</dbReference>
<protein>
    <recommendedName>
        <fullName evidence="4">DUF4345 domain-containing protein</fullName>
    </recommendedName>
</protein>
<dbReference type="RefSeq" id="WP_179507737.1">
    <property type="nucleotide sequence ID" value="NZ_JACCBY010000001.1"/>
</dbReference>
<sequence length="141" mass="14733">MTPAVERRALQAVVALACLVPLSVGGQSVLHGPGFLGHPPVIPTDLDSHFRYISGIFFAVGIAFASCVPRIDATGPRFRLLGALVVAGGFARLVSLAQVGAPSPGHLFGFAMELGAVPLLMLWQAAFARRWQAAGHPPRSA</sequence>
<accession>A0A7Y9FL03</accession>
<evidence type="ECO:0000313" key="3">
    <source>
        <dbReference type="Proteomes" id="UP000517753"/>
    </source>
</evidence>
<dbReference type="InterPro" id="IPR025597">
    <property type="entry name" value="DUF4345"/>
</dbReference>
<proteinExistence type="predicted"/>